<organism evidence="2 3">
    <name type="scientific">Micromonospora purpureochromogenes</name>
    <dbReference type="NCBI Taxonomy" id="47872"/>
    <lineage>
        <taxon>Bacteria</taxon>
        <taxon>Bacillati</taxon>
        <taxon>Actinomycetota</taxon>
        <taxon>Actinomycetes</taxon>
        <taxon>Micromonosporales</taxon>
        <taxon>Micromonosporaceae</taxon>
        <taxon>Micromonospora</taxon>
    </lineage>
</organism>
<dbReference type="Proteomes" id="UP000198228">
    <property type="component" value="Chromosome I"/>
</dbReference>
<dbReference type="InterPro" id="IPR031493">
    <property type="entry name" value="Zinc_ribbon_15"/>
</dbReference>
<dbReference type="EMBL" id="LT607410">
    <property type="protein sequence ID" value="SCF41777.1"/>
    <property type="molecule type" value="Genomic_DNA"/>
</dbReference>
<reference evidence="2 3" key="1">
    <citation type="submission" date="2016-06" db="EMBL/GenBank/DDBJ databases">
        <authorList>
            <person name="Kjaerup R.B."/>
            <person name="Dalgaard T.S."/>
            <person name="Juul-Madsen H.R."/>
        </authorList>
    </citation>
    <scope>NUCLEOTIDE SEQUENCE [LARGE SCALE GENOMIC DNA]</scope>
    <source>
        <strain evidence="2 3">DSM 43821</strain>
    </source>
</reference>
<dbReference type="AlphaFoldDB" id="A0A1C5A986"/>
<feature type="domain" description="Zinc-ribbon 15" evidence="1">
    <location>
        <begin position="20"/>
        <end position="68"/>
    </location>
</feature>
<dbReference type="RefSeq" id="WP_088963789.1">
    <property type="nucleotide sequence ID" value="NZ_LT607410.1"/>
</dbReference>
<dbReference type="Pfam" id="PF17032">
    <property type="entry name" value="Zn_ribbon_15"/>
    <property type="match status" value="1"/>
</dbReference>
<name>A0A1C5A986_9ACTN</name>
<protein>
    <submittedName>
        <fullName evidence="2">Zinc-ribbon family protein</fullName>
    </submittedName>
</protein>
<dbReference type="PANTHER" id="PTHR28139">
    <property type="entry name" value="UPF0768 PROTEIN YBL029C-A"/>
    <property type="match status" value="1"/>
</dbReference>
<proteinExistence type="predicted"/>
<dbReference type="PANTHER" id="PTHR28139:SF1">
    <property type="entry name" value="UPF0768 PROTEIN YBL029C-A"/>
    <property type="match status" value="1"/>
</dbReference>
<evidence type="ECO:0000313" key="3">
    <source>
        <dbReference type="Proteomes" id="UP000198228"/>
    </source>
</evidence>
<sequence length="77" mass="8644">MFFIFGLRTSVNRSGVVTAVCRNCGNRAAQVITRRSTKFTLFFIPLFPVRTRYVQQCSFCGAEYGISKDEARSLPVG</sequence>
<accession>A0A1C5A986</accession>
<evidence type="ECO:0000259" key="1">
    <source>
        <dbReference type="Pfam" id="PF17032"/>
    </source>
</evidence>
<gene>
    <name evidence="2" type="ORF">GA0074696_5586</name>
</gene>
<evidence type="ECO:0000313" key="2">
    <source>
        <dbReference type="EMBL" id="SCF41777.1"/>
    </source>
</evidence>